<feature type="domain" description="Lipin N-terminal" evidence="2">
    <location>
        <begin position="1"/>
        <end position="100"/>
    </location>
</feature>
<feature type="region of interest" description="Disordered" evidence="1">
    <location>
        <begin position="122"/>
        <end position="237"/>
    </location>
</feature>
<dbReference type="PANTHER" id="PTHR12181:SF12">
    <property type="entry name" value="PHOSPHATIDATE PHOSPHATASE"/>
    <property type="match status" value="1"/>
</dbReference>
<name>A0A1I7XM19_HETBA</name>
<dbReference type="GO" id="GO:0005634">
    <property type="term" value="C:nucleus"/>
    <property type="evidence" value="ECO:0007669"/>
    <property type="project" value="TreeGrafter"/>
</dbReference>
<evidence type="ECO:0000259" key="2">
    <source>
        <dbReference type="Pfam" id="PF04571"/>
    </source>
</evidence>
<keyword evidence="3" id="KW-1185">Reference proteome</keyword>
<dbReference type="Pfam" id="PF04571">
    <property type="entry name" value="Lipin_N"/>
    <property type="match status" value="1"/>
</dbReference>
<dbReference type="Proteomes" id="UP000095283">
    <property type="component" value="Unplaced"/>
</dbReference>
<feature type="compositionally biased region" description="Polar residues" evidence="1">
    <location>
        <begin position="154"/>
        <end position="166"/>
    </location>
</feature>
<feature type="region of interest" description="Disordered" evidence="1">
    <location>
        <begin position="272"/>
        <end position="353"/>
    </location>
</feature>
<reference evidence="4" key="1">
    <citation type="submission" date="2016-11" db="UniProtKB">
        <authorList>
            <consortium name="WormBaseParasite"/>
        </authorList>
    </citation>
    <scope>IDENTIFICATION</scope>
</reference>
<dbReference type="WBParaSite" id="Hba_18572">
    <property type="protein sequence ID" value="Hba_18572"/>
    <property type="gene ID" value="Hba_18572"/>
</dbReference>
<feature type="compositionally biased region" description="Basic and acidic residues" evidence="1">
    <location>
        <begin position="122"/>
        <end position="140"/>
    </location>
</feature>
<dbReference type="GO" id="GO:0008195">
    <property type="term" value="F:phosphatidate phosphatase activity"/>
    <property type="evidence" value="ECO:0007669"/>
    <property type="project" value="TreeGrafter"/>
</dbReference>
<evidence type="ECO:0000313" key="3">
    <source>
        <dbReference type="Proteomes" id="UP000095283"/>
    </source>
</evidence>
<dbReference type="GO" id="GO:0045944">
    <property type="term" value="P:positive regulation of transcription by RNA polymerase II"/>
    <property type="evidence" value="ECO:0007669"/>
    <property type="project" value="TreeGrafter"/>
</dbReference>
<evidence type="ECO:0000256" key="1">
    <source>
        <dbReference type="SAM" id="MobiDB-lite"/>
    </source>
</evidence>
<dbReference type="GO" id="GO:0009062">
    <property type="term" value="P:fatty acid catabolic process"/>
    <property type="evidence" value="ECO:0007669"/>
    <property type="project" value="TreeGrafter"/>
</dbReference>
<dbReference type="GO" id="GO:0019432">
    <property type="term" value="P:triglyceride biosynthetic process"/>
    <property type="evidence" value="ECO:0007669"/>
    <property type="project" value="TreeGrafter"/>
</dbReference>
<feature type="compositionally biased region" description="Low complexity" evidence="1">
    <location>
        <begin position="276"/>
        <end position="291"/>
    </location>
</feature>
<protein>
    <submittedName>
        <fullName evidence="4">Lipin_N domain-containing protein</fullName>
    </submittedName>
</protein>
<dbReference type="GO" id="GO:0003713">
    <property type="term" value="F:transcription coactivator activity"/>
    <property type="evidence" value="ECO:0007669"/>
    <property type="project" value="TreeGrafter"/>
</dbReference>
<dbReference type="InterPro" id="IPR007651">
    <property type="entry name" value="Lipin_N"/>
</dbReference>
<dbReference type="AlphaFoldDB" id="A0A1I7XM19"/>
<dbReference type="PANTHER" id="PTHR12181">
    <property type="entry name" value="LIPIN"/>
    <property type="match status" value="1"/>
</dbReference>
<accession>A0A1I7XM19</accession>
<feature type="compositionally biased region" description="Basic residues" evidence="1">
    <location>
        <begin position="210"/>
        <end position="226"/>
    </location>
</feature>
<dbReference type="InterPro" id="IPR026058">
    <property type="entry name" value="LIPIN"/>
</dbReference>
<evidence type="ECO:0000313" key="4">
    <source>
        <dbReference type="WBParaSite" id="Hba_18572"/>
    </source>
</evidence>
<feature type="compositionally biased region" description="Basic and acidic residues" evidence="1">
    <location>
        <begin position="308"/>
        <end position="325"/>
    </location>
</feature>
<feature type="region of interest" description="Disordered" evidence="1">
    <location>
        <begin position="391"/>
        <end position="430"/>
    </location>
</feature>
<proteinExistence type="predicted"/>
<organism evidence="3 4">
    <name type="scientific">Heterorhabditis bacteriophora</name>
    <name type="common">Entomopathogenic nematode worm</name>
    <dbReference type="NCBI Taxonomy" id="37862"/>
    <lineage>
        <taxon>Eukaryota</taxon>
        <taxon>Metazoa</taxon>
        <taxon>Ecdysozoa</taxon>
        <taxon>Nematoda</taxon>
        <taxon>Chromadorea</taxon>
        <taxon>Rhabditida</taxon>
        <taxon>Rhabditina</taxon>
        <taxon>Rhabditomorpha</taxon>
        <taxon>Strongyloidea</taxon>
        <taxon>Heterorhabditidae</taxon>
        <taxon>Heterorhabditis</taxon>
    </lineage>
</organism>
<feature type="compositionally biased region" description="Basic and acidic residues" evidence="1">
    <location>
        <begin position="333"/>
        <end position="353"/>
    </location>
</feature>
<dbReference type="GO" id="GO:0032869">
    <property type="term" value="P:cellular response to insulin stimulus"/>
    <property type="evidence" value="ECO:0007669"/>
    <property type="project" value="TreeGrafter"/>
</dbReference>
<feature type="compositionally biased region" description="Polar residues" evidence="1">
    <location>
        <begin position="190"/>
        <end position="200"/>
    </location>
</feature>
<sequence>MDYAYRVIRNMKYFYNTINPATLSGAIDVIVVEQPDGEFKSTPFHVRFGKYGVFSHSDKFVDIQVNGEEIDLKMKLGDSGVAFFVEETDRKVPDYMLTSPLPESGGAQQRTDHVLAESAKKLKEEKDKGMRCRNRSDTRCKGGNRGEGSDGHTTRGQKQEQSLSEVQQRKRNLPFSSSVFSNRKNRSLPDLTSISDSTCGYHSDGEGSKRRTPPRKLSCRPLRHSKSQALEKNQKKIGSNEDLLDGLLCSQRKKKNRVVFQPIDIRIENDSDSELDSSVSSSVSSPSPSLLDSHDTDHIADGALSDSEVDRHRNTPEPHASDVTDWKWGQLPETRENKMKQEKEKRTSDTLKPKGEVSGWTWFSWGQRSSAPAPEEAGISLDELFTNASSDPNKIEKYLGKSGSTAMSVDSGNVSRGASQPSSPTAHPDNEIMLIDKTPTQEVANPIVNKDDLVEQTHIRVRSVSDHRSTSTSEDIFPLSEDELDDMRPTPTDTSGPSYMLTLRLPSEKLKSLGLIRGANECRFSITTKFQLNSFASTRINGNPKGPSLVNIPRVEELSISLKWSTEY</sequence>
<feature type="compositionally biased region" description="Polar residues" evidence="1">
    <location>
        <begin position="402"/>
        <end position="425"/>
    </location>
</feature>